<dbReference type="SUPFAM" id="SSF47616">
    <property type="entry name" value="GST C-terminal domain-like"/>
    <property type="match status" value="1"/>
</dbReference>
<dbReference type="CDD" id="cd00570">
    <property type="entry name" value="GST_N_family"/>
    <property type="match status" value="1"/>
</dbReference>
<dbReference type="SFLD" id="SFLDG00358">
    <property type="entry name" value="Main_(cytGST)"/>
    <property type="match status" value="1"/>
</dbReference>
<proteinExistence type="predicted"/>
<dbReference type="GO" id="GO:0004364">
    <property type="term" value="F:glutathione transferase activity"/>
    <property type="evidence" value="ECO:0007669"/>
    <property type="project" value="InterPro"/>
</dbReference>
<dbReference type="GO" id="GO:0098754">
    <property type="term" value="P:detoxification"/>
    <property type="evidence" value="ECO:0007669"/>
    <property type="project" value="UniProtKB-ARBA"/>
</dbReference>
<dbReference type="PANTHER" id="PTHR43968">
    <property type="match status" value="1"/>
</dbReference>
<name>A0AAD5YE91_9APHY</name>
<evidence type="ECO:0000259" key="1">
    <source>
        <dbReference type="PROSITE" id="PS50404"/>
    </source>
</evidence>
<dbReference type="SFLD" id="SFLDS00019">
    <property type="entry name" value="Glutathione_Transferase_(cytos"/>
    <property type="match status" value="1"/>
</dbReference>
<dbReference type="InterPro" id="IPR005442">
    <property type="entry name" value="GST_omega"/>
</dbReference>
<organism evidence="2 3">
    <name type="scientific">Meripilus lineatus</name>
    <dbReference type="NCBI Taxonomy" id="2056292"/>
    <lineage>
        <taxon>Eukaryota</taxon>
        <taxon>Fungi</taxon>
        <taxon>Dikarya</taxon>
        <taxon>Basidiomycota</taxon>
        <taxon>Agaricomycotina</taxon>
        <taxon>Agaricomycetes</taxon>
        <taxon>Polyporales</taxon>
        <taxon>Meripilaceae</taxon>
        <taxon>Meripilus</taxon>
    </lineage>
</organism>
<sequence length="240" mass="26805">MPEILTLYSAKICPYAQRVEIALSEANAQFDRYEVDLRDKPEWYAPKVNPASKVPAVAYGGPKVPADEPSPSSTKIAESLVLLEFVADLYPDANILPKDPVLRAKARFFIDTVSNKYNPAYFAYIIRGEEGAREKLEKATEDIQALLPPEGFAIGEWSIADAAIAPFLGRLIVALENDFGGYPEGEGPVLLNDLRQNQKFTRFSKYLQDVTARRSFTDTFDKEHIRQVFASRLTRAAKTA</sequence>
<keyword evidence="3" id="KW-1185">Reference proteome</keyword>
<dbReference type="Gene3D" id="1.20.1050.10">
    <property type="match status" value="1"/>
</dbReference>
<evidence type="ECO:0000313" key="3">
    <source>
        <dbReference type="Proteomes" id="UP001212997"/>
    </source>
</evidence>
<protein>
    <recommendedName>
        <fullName evidence="1">GST N-terminal domain-containing protein</fullName>
    </recommendedName>
</protein>
<dbReference type="PROSITE" id="PS50404">
    <property type="entry name" value="GST_NTER"/>
    <property type="match status" value="1"/>
</dbReference>
<dbReference type="InterPro" id="IPR036282">
    <property type="entry name" value="Glutathione-S-Trfase_C_sf"/>
</dbReference>
<evidence type="ECO:0000313" key="2">
    <source>
        <dbReference type="EMBL" id="KAJ3477497.1"/>
    </source>
</evidence>
<dbReference type="Proteomes" id="UP001212997">
    <property type="component" value="Unassembled WGS sequence"/>
</dbReference>
<dbReference type="PANTHER" id="PTHR43968:SF6">
    <property type="entry name" value="GLUTATHIONE S-TRANSFERASE OMEGA"/>
    <property type="match status" value="1"/>
</dbReference>
<dbReference type="InterPro" id="IPR050983">
    <property type="entry name" value="GST_Omega/HSP26"/>
</dbReference>
<dbReference type="PRINTS" id="PR01625">
    <property type="entry name" value="GSTRNSFRASEO"/>
</dbReference>
<dbReference type="EMBL" id="JANAWD010000589">
    <property type="protein sequence ID" value="KAJ3477497.1"/>
    <property type="molecule type" value="Genomic_DNA"/>
</dbReference>
<dbReference type="Pfam" id="PF13417">
    <property type="entry name" value="GST_N_3"/>
    <property type="match status" value="1"/>
</dbReference>
<dbReference type="InterPro" id="IPR040079">
    <property type="entry name" value="Glutathione_S-Trfase"/>
</dbReference>
<comment type="caution">
    <text evidence="2">The sequence shown here is derived from an EMBL/GenBank/DDBJ whole genome shotgun (WGS) entry which is preliminary data.</text>
</comment>
<dbReference type="AlphaFoldDB" id="A0AAD5YE91"/>
<reference evidence="2" key="1">
    <citation type="submission" date="2022-07" db="EMBL/GenBank/DDBJ databases">
        <title>Genome Sequence of Physisporinus lineatus.</title>
        <authorList>
            <person name="Buettner E."/>
        </authorList>
    </citation>
    <scope>NUCLEOTIDE SEQUENCE</scope>
    <source>
        <strain evidence="2">VT162</strain>
    </source>
</reference>
<feature type="domain" description="GST N-terminal" evidence="1">
    <location>
        <begin position="3"/>
        <end position="94"/>
    </location>
</feature>
<dbReference type="InterPro" id="IPR004045">
    <property type="entry name" value="Glutathione_S-Trfase_N"/>
</dbReference>
<dbReference type="GO" id="GO:0005737">
    <property type="term" value="C:cytoplasm"/>
    <property type="evidence" value="ECO:0007669"/>
    <property type="project" value="InterPro"/>
</dbReference>
<dbReference type="Gene3D" id="3.40.30.10">
    <property type="entry name" value="Glutaredoxin"/>
    <property type="match status" value="1"/>
</dbReference>
<accession>A0AAD5YE91</accession>
<dbReference type="InterPro" id="IPR036249">
    <property type="entry name" value="Thioredoxin-like_sf"/>
</dbReference>
<dbReference type="CDD" id="cd00299">
    <property type="entry name" value="GST_C_family"/>
    <property type="match status" value="1"/>
</dbReference>
<gene>
    <name evidence="2" type="ORF">NLI96_g10431</name>
</gene>
<dbReference type="SUPFAM" id="SSF52833">
    <property type="entry name" value="Thioredoxin-like"/>
    <property type="match status" value="1"/>
</dbReference>